<dbReference type="Pfam" id="PF01757">
    <property type="entry name" value="Acyl_transf_3"/>
    <property type="match status" value="1"/>
</dbReference>
<feature type="transmembrane region" description="Helical" evidence="1">
    <location>
        <begin position="265"/>
        <end position="286"/>
    </location>
</feature>
<dbReference type="Proteomes" id="UP001152872">
    <property type="component" value="Unassembled WGS sequence"/>
</dbReference>
<organism evidence="3 4">
    <name type="scientific">Pseudanabaena catenata USMAC16</name>
    <dbReference type="NCBI Taxonomy" id="1855837"/>
    <lineage>
        <taxon>Bacteria</taxon>
        <taxon>Bacillati</taxon>
        <taxon>Cyanobacteriota</taxon>
        <taxon>Cyanophyceae</taxon>
        <taxon>Pseudanabaenales</taxon>
        <taxon>Pseudanabaenaceae</taxon>
        <taxon>Pseudanabaena</taxon>
    </lineage>
</organism>
<comment type="caution">
    <text evidence="3">The sequence shown here is derived from an EMBL/GenBank/DDBJ whole genome shotgun (WGS) entry which is preliminary data.</text>
</comment>
<feature type="domain" description="Acyltransferase 3" evidence="2">
    <location>
        <begin position="34"/>
        <end position="404"/>
    </location>
</feature>
<dbReference type="InterPro" id="IPR050879">
    <property type="entry name" value="Acyltransferase_3"/>
</dbReference>
<dbReference type="EMBL" id="VBTY01000045">
    <property type="protein sequence ID" value="MDG3494407.1"/>
    <property type="molecule type" value="Genomic_DNA"/>
</dbReference>
<name>A0A9X4M8E6_9CYAN</name>
<feature type="transmembrane region" description="Helical" evidence="1">
    <location>
        <begin position="298"/>
        <end position="317"/>
    </location>
</feature>
<keyword evidence="1" id="KW-1133">Transmembrane helix</keyword>
<dbReference type="InterPro" id="IPR002656">
    <property type="entry name" value="Acyl_transf_3_dom"/>
</dbReference>
<feature type="transmembrane region" description="Helical" evidence="1">
    <location>
        <begin position="75"/>
        <end position="94"/>
    </location>
</feature>
<dbReference type="PANTHER" id="PTHR23028:SF131">
    <property type="entry name" value="BLR2367 PROTEIN"/>
    <property type="match status" value="1"/>
</dbReference>
<keyword evidence="4" id="KW-1185">Reference proteome</keyword>
<dbReference type="PANTHER" id="PTHR23028">
    <property type="entry name" value="ACETYLTRANSFERASE"/>
    <property type="match status" value="1"/>
</dbReference>
<accession>A0A9X4M8E6</accession>
<feature type="transmembrane region" description="Helical" evidence="1">
    <location>
        <begin position="323"/>
        <end position="342"/>
    </location>
</feature>
<feature type="transmembrane region" description="Helical" evidence="1">
    <location>
        <begin position="138"/>
        <end position="159"/>
    </location>
</feature>
<feature type="transmembrane region" description="Helical" evidence="1">
    <location>
        <begin position="115"/>
        <end position="132"/>
    </location>
</feature>
<evidence type="ECO:0000313" key="3">
    <source>
        <dbReference type="EMBL" id="MDG3494407.1"/>
    </source>
</evidence>
<feature type="transmembrane region" description="Helical" evidence="1">
    <location>
        <begin position="235"/>
        <end position="253"/>
    </location>
</feature>
<sequence>MRPMQNQISDDADLRDRFVPIVDTQIEGRKIYDYALEGLRGLAALWVAYSHIFFYEFKLDPAYHPTFSFGSLFNAAHGGILIFFALSGYVIGLTNQLPFTKSNAIRYLLRRFIRLYPIYIIAIILGVLSSPTDSWKTIVGNLFFLQGGVSALLSGNGVLWTLHYEIVYYIVFLAIWYFRPQVMPLMLGSLAVAIVSPWIPWFPSIISGYAAGWLFWLFGLWLAWKKPSSGSFAKLPIVSYILLFIATDKLTIGKTLLANLGFTGIALPEISITDFVYFPLCVLLFAALTKRQIPHLRLIGAIAIALPLFQTSYLFATKQLFNAEGWVIAAVQMFLGFGLWGWKMSPDIFSKLTFFGSISYGIYVLHMPILNFMHRFPALSASPSSFIIRLLIWLALTLGIAYLLELKMQPQIKRWFQKNVLDRI</sequence>
<keyword evidence="3" id="KW-0012">Acyltransferase</keyword>
<dbReference type="RefSeq" id="WP_009626481.1">
    <property type="nucleotide sequence ID" value="NZ_VBTY01000045.1"/>
</dbReference>
<keyword evidence="3" id="KW-0808">Transferase</keyword>
<feature type="transmembrane region" description="Helical" evidence="1">
    <location>
        <begin position="354"/>
        <end position="374"/>
    </location>
</feature>
<proteinExistence type="predicted"/>
<evidence type="ECO:0000259" key="2">
    <source>
        <dbReference type="Pfam" id="PF01757"/>
    </source>
</evidence>
<evidence type="ECO:0000256" key="1">
    <source>
        <dbReference type="SAM" id="Phobius"/>
    </source>
</evidence>
<gene>
    <name evidence="3" type="ORF">FEV09_07530</name>
</gene>
<feature type="transmembrane region" description="Helical" evidence="1">
    <location>
        <begin position="201"/>
        <end position="223"/>
    </location>
</feature>
<feature type="transmembrane region" description="Helical" evidence="1">
    <location>
        <begin position="166"/>
        <end position="195"/>
    </location>
</feature>
<dbReference type="GO" id="GO:0016747">
    <property type="term" value="F:acyltransferase activity, transferring groups other than amino-acyl groups"/>
    <property type="evidence" value="ECO:0007669"/>
    <property type="project" value="InterPro"/>
</dbReference>
<keyword evidence="1" id="KW-0472">Membrane</keyword>
<keyword evidence="1" id="KW-0812">Transmembrane</keyword>
<dbReference type="GO" id="GO:0016020">
    <property type="term" value="C:membrane"/>
    <property type="evidence" value="ECO:0007669"/>
    <property type="project" value="TreeGrafter"/>
</dbReference>
<dbReference type="AlphaFoldDB" id="A0A9X4M8E6"/>
<dbReference type="EC" id="2.3.-.-" evidence="3"/>
<evidence type="ECO:0000313" key="4">
    <source>
        <dbReference type="Proteomes" id="UP001152872"/>
    </source>
</evidence>
<reference evidence="3" key="1">
    <citation type="submission" date="2019-05" db="EMBL/GenBank/DDBJ databases">
        <title>Whole genome sequencing of Pseudanabaena catenata USMAC16.</title>
        <authorList>
            <person name="Khan Z."/>
            <person name="Omar W.M."/>
            <person name="Convey P."/>
            <person name="Merican F."/>
            <person name="Najimudin N."/>
        </authorList>
    </citation>
    <scope>NUCLEOTIDE SEQUENCE</scope>
    <source>
        <strain evidence="3">USMAC16</strain>
    </source>
</reference>
<feature type="transmembrane region" description="Helical" evidence="1">
    <location>
        <begin position="386"/>
        <end position="404"/>
    </location>
</feature>
<feature type="transmembrane region" description="Helical" evidence="1">
    <location>
        <begin position="38"/>
        <end position="55"/>
    </location>
</feature>
<protein>
    <submittedName>
        <fullName evidence="3">Acyltransferase</fullName>
        <ecNumber evidence="3">2.3.-.-</ecNumber>
    </submittedName>
</protein>
<dbReference type="GO" id="GO:0000271">
    <property type="term" value="P:polysaccharide biosynthetic process"/>
    <property type="evidence" value="ECO:0007669"/>
    <property type="project" value="TreeGrafter"/>
</dbReference>